<evidence type="ECO:0000256" key="7">
    <source>
        <dbReference type="HAMAP-Rule" id="MF_00323"/>
    </source>
</evidence>
<dbReference type="GO" id="GO:0004325">
    <property type="term" value="F:ferrochelatase activity"/>
    <property type="evidence" value="ECO:0007669"/>
    <property type="project" value="UniProtKB-UniRule"/>
</dbReference>
<dbReference type="OrthoDB" id="9809741at2"/>
<comment type="function">
    <text evidence="7">Catalyzes the ferrous insertion into protoporphyrin IX.</text>
</comment>
<dbReference type="GO" id="GO:0005737">
    <property type="term" value="C:cytoplasm"/>
    <property type="evidence" value="ECO:0007669"/>
    <property type="project" value="UniProtKB-SubCell"/>
</dbReference>
<dbReference type="CDD" id="cd00419">
    <property type="entry name" value="Ferrochelatase_C"/>
    <property type="match status" value="1"/>
</dbReference>
<dbReference type="InterPro" id="IPR033644">
    <property type="entry name" value="Ferrochelatase_C"/>
</dbReference>
<evidence type="ECO:0000313" key="9">
    <source>
        <dbReference type="EMBL" id="ACY18160.1"/>
    </source>
</evidence>
<dbReference type="InterPro" id="IPR001015">
    <property type="entry name" value="Ferrochelatase"/>
</dbReference>
<feature type="binding site" evidence="7">
    <location>
        <position position="190"/>
    </location>
    <ligand>
        <name>Fe(2+)</name>
        <dbReference type="ChEBI" id="CHEBI:29033"/>
    </ligand>
</feature>
<proteinExistence type="inferred from homology"/>
<keyword evidence="4 7" id="KW-0456">Lyase</keyword>
<dbReference type="HOGENOM" id="CLU_018884_0_1_7"/>
<accession>D0LGD5</accession>
<dbReference type="UniPathway" id="UPA00252">
    <property type="reaction ID" value="UER00325"/>
</dbReference>
<evidence type="ECO:0000256" key="1">
    <source>
        <dbReference type="ARBA" id="ARBA00007718"/>
    </source>
</evidence>
<keyword evidence="3 7" id="KW-0350">Heme biosynthesis</keyword>
<keyword evidence="7" id="KW-0479">Metal-binding</keyword>
<comment type="catalytic activity">
    <reaction evidence="6">
        <text>Fe-coproporphyrin III + 2 H(+) = coproporphyrin III + Fe(2+)</text>
        <dbReference type="Rhea" id="RHEA:49572"/>
        <dbReference type="ChEBI" id="CHEBI:15378"/>
        <dbReference type="ChEBI" id="CHEBI:29033"/>
        <dbReference type="ChEBI" id="CHEBI:68438"/>
        <dbReference type="ChEBI" id="CHEBI:131725"/>
        <dbReference type="EC" id="4.99.1.9"/>
    </reaction>
    <physiologicalReaction direction="right-to-left" evidence="6">
        <dbReference type="Rhea" id="RHEA:49574"/>
    </physiologicalReaction>
</comment>
<keyword evidence="5 7" id="KW-0627">Porphyrin biosynthesis</keyword>
<evidence type="ECO:0000313" key="10">
    <source>
        <dbReference type="Proteomes" id="UP000001880"/>
    </source>
</evidence>
<comment type="subcellular location">
    <subcellularLocation>
        <location evidence="7">Cytoplasm</location>
    </subcellularLocation>
</comment>
<dbReference type="PANTHER" id="PTHR11108">
    <property type="entry name" value="FERROCHELATASE"/>
    <property type="match status" value="1"/>
</dbReference>
<comment type="pathway">
    <text evidence="7">Porphyrin-containing compound metabolism; protoheme biosynthesis; protoheme from protoporphyrin-IX: step 1/1.</text>
</comment>
<evidence type="ECO:0000256" key="6">
    <source>
        <dbReference type="ARBA" id="ARBA00024536"/>
    </source>
</evidence>
<sequence>MSGLLLINLGTPDAPETGAVRRYLREFLSDPRVIDINPVGRFLLLNLFILPFRPAKSAEAYRQIWNDRGSPLLYHSQDLATLVRERLGEGWQVELAMRYGQPAIADALERFRRAGVDRIVVLPLFPQYASSSTGSALEEVFAIAGKEWNVPRLSVIEDFFDDANMIAAFAAQGRPVIEGLRADHVLFSFHGLPERQVQKSDESGGKHCLQSPGCCDAIVHANRNCYRAQCYATARLLAAELELADDGYTVCFQSRLGRTPWIQPYTDHVLDQLAAAGKKRLAVFCPAFVADCLETIEEIGMRAKEQFTGAGGEDLALVPSLNATPLWADAVVAMVERHARTLGLGTSPVLPARAANE</sequence>
<dbReference type="AlphaFoldDB" id="D0LGD5"/>
<comment type="similarity">
    <text evidence="1 7 8">Belongs to the ferrochelatase family.</text>
</comment>
<dbReference type="Gene3D" id="3.40.50.1400">
    <property type="match status" value="2"/>
</dbReference>
<evidence type="ECO:0000256" key="8">
    <source>
        <dbReference type="RuleBase" id="RU004185"/>
    </source>
</evidence>
<dbReference type="HAMAP" id="MF_00323">
    <property type="entry name" value="Ferrochelatase"/>
    <property type="match status" value="1"/>
</dbReference>
<dbReference type="Proteomes" id="UP000001880">
    <property type="component" value="Chromosome"/>
</dbReference>
<evidence type="ECO:0000256" key="4">
    <source>
        <dbReference type="ARBA" id="ARBA00023239"/>
    </source>
</evidence>
<keyword evidence="2 7" id="KW-0408">Iron</keyword>
<organism evidence="9 10">
    <name type="scientific">Haliangium ochraceum (strain DSM 14365 / JCM 11303 / SMP-2)</name>
    <dbReference type="NCBI Taxonomy" id="502025"/>
    <lineage>
        <taxon>Bacteria</taxon>
        <taxon>Pseudomonadati</taxon>
        <taxon>Myxococcota</taxon>
        <taxon>Polyangia</taxon>
        <taxon>Haliangiales</taxon>
        <taxon>Kofleriaceae</taxon>
        <taxon>Haliangium</taxon>
    </lineage>
</organism>
<dbReference type="SUPFAM" id="SSF53800">
    <property type="entry name" value="Chelatase"/>
    <property type="match status" value="1"/>
</dbReference>
<feature type="binding site" evidence="7">
    <location>
        <position position="294"/>
    </location>
    <ligand>
        <name>Fe(2+)</name>
        <dbReference type="ChEBI" id="CHEBI:29033"/>
    </ligand>
</feature>
<dbReference type="KEGG" id="hoh:Hoch_5683"/>
<dbReference type="EC" id="4.98.1.1" evidence="7"/>
<dbReference type="EMBL" id="CP001804">
    <property type="protein sequence ID" value="ACY18160.1"/>
    <property type="molecule type" value="Genomic_DNA"/>
</dbReference>
<evidence type="ECO:0000256" key="2">
    <source>
        <dbReference type="ARBA" id="ARBA00023004"/>
    </source>
</evidence>
<protein>
    <recommendedName>
        <fullName evidence="7">Ferrochelatase</fullName>
        <ecNumber evidence="7">4.98.1.1</ecNumber>
    </recommendedName>
    <alternativeName>
        <fullName evidence="7">Heme synthase</fullName>
    </alternativeName>
    <alternativeName>
        <fullName evidence="7">Protoheme ferro-lyase</fullName>
    </alternativeName>
</protein>
<dbReference type="CDD" id="cd03411">
    <property type="entry name" value="Ferrochelatase_N"/>
    <property type="match status" value="1"/>
</dbReference>
<dbReference type="Pfam" id="PF00762">
    <property type="entry name" value="Ferrochelatase"/>
    <property type="match status" value="1"/>
</dbReference>
<evidence type="ECO:0000256" key="5">
    <source>
        <dbReference type="ARBA" id="ARBA00023244"/>
    </source>
</evidence>
<keyword evidence="10" id="KW-1185">Reference proteome</keyword>
<dbReference type="InterPro" id="IPR033659">
    <property type="entry name" value="Ferrochelatase_N"/>
</dbReference>
<comment type="catalytic activity">
    <reaction evidence="7">
        <text>heme b + 2 H(+) = protoporphyrin IX + Fe(2+)</text>
        <dbReference type="Rhea" id="RHEA:22584"/>
        <dbReference type="ChEBI" id="CHEBI:15378"/>
        <dbReference type="ChEBI" id="CHEBI:29033"/>
        <dbReference type="ChEBI" id="CHEBI:57306"/>
        <dbReference type="ChEBI" id="CHEBI:60344"/>
        <dbReference type="EC" id="4.98.1.1"/>
    </reaction>
</comment>
<dbReference type="eggNOG" id="COG0276">
    <property type="taxonomic scope" value="Bacteria"/>
</dbReference>
<name>D0LGD5_HALO1</name>
<reference evidence="9 10" key="1">
    <citation type="journal article" date="2010" name="Stand. Genomic Sci.">
        <title>Complete genome sequence of Haliangium ochraceum type strain (SMP-2).</title>
        <authorList>
            <consortium name="US DOE Joint Genome Institute (JGI-PGF)"/>
            <person name="Ivanova N."/>
            <person name="Daum C."/>
            <person name="Lang E."/>
            <person name="Abt B."/>
            <person name="Kopitz M."/>
            <person name="Saunders E."/>
            <person name="Lapidus A."/>
            <person name="Lucas S."/>
            <person name="Glavina Del Rio T."/>
            <person name="Nolan M."/>
            <person name="Tice H."/>
            <person name="Copeland A."/>
            <person name="Cheng J.F."/>
            <person name="Chen F."/>
            <person name="Bruce D."/>
            <person name="Goodwin L."/>
            <person name="Pitluck S."/>
            <person name="Mavromatis K."/>
            <person name="Pati A."/>
            <person name="Mikhailova N."/>
            <person name="Chen A."/>
            <person name="Palaniappan K."/>
            <person name="Land M."/>
            <person name="Hauser L."/>
            <person name="Chang Y.J."/>
            <person name="Jeffries C.D."/>
            <person name="Detter J.C."/>
            <person name="Brettin T."/>
            <person name="Rohde M."/>
            <person name="Goker M."/>
            <person name="Bristow J."/>
            <person name="Markowitz V."/>
            <person name="Eisen J.A."/>
            <person name="Hugenholtz P."/>
            <person name="Kyrpides N.C."/>
            <person name="Klenk H.P."/>
        </authorList>
    </citation>
    <scope>NUCLEOTIDE SEQUENCE [LARGE SCALE GENOMIC DNA]</scope>
    <source>
        <strain evidence="10">DSM 14365 / CIP 107738 / JCM 11303 / AJ 13395 / SMP-2</strain>
    </source>
</reference>
<dbReference type="GO" id="GO:0006783">
    <property type="term" value="P:heme biosynthetic process"/>
    <property type="evidence" value="ECO:0007669"/>
    <property type="project" value="UniProtKB-UniRule"/>
</dbReference>
<dbReference type="PANTHER" id="PTHR11108:SF1">
    <property type="entry name" value="FERROCHELATASE, MITOCHONDRIAL"/>
    <property type="match status" value="1"/>
</dbReference>
<dbReference type="GO" id="GO:0046872">
    <property type="term" value="F:metal ion binding"/>
    <property type="evidence" value="ECO:0007669"/>
    <property type="project" value="UniProtKB-KW"/>
</dbReference>
<dbReference type="STRING" id="502025.Hoch_5683"/>
<dbReference type="RefSeq" id="WP_012830752.1">
    <property type="nucleotide sequence ID" value="NC_013440.1"/>
</dbReference>
<dbReference type="NCBIfam" id="TIGR00109">
    <property type="entry name" value="hemH"/>
    <property type="match status" value="1"/>
</dbReference>
<keyword evidence="7" id="KW-0963">Cytoplasm</keyword>
<gene>
    <name evidence="7" type="primary">hemH</name>
    <name evidence="9" type="ordered locus">Hoch_5683</name>
</gene>
<evidence type="ECO:0000256" key="3">
    <source>
        <dbReference type="ARBA" id="ARBA00023133"/>
    </source>
</evidence>